<evidence type="ECO:0000313" key="2">
    <source>
        <dbReference type="EMBL" id="MFD0724433.1"/>
    </source>
</evidence>
<feature type="region of interest" description="Disordered" evidence="1">
    <location>
        <begin position="531"/>
        <end position="608"/>
    </location>
</feature>
<feature type="region of interest" description="Disordered" evidence="1">
    <location>
        <begin position="645"/>
        <end position="717"/>
    </location>
</feature>
<feature type="compositionally biased region" description="Polar residues" evidence="1">
    <location>
        <begin position="760"/>
        <end position="770"/>
    </location>
</feature>
<keyword evidence="3" id="KW-1185">Reference proteome</keyword>
<reference evidence="3" key="1">
    <citation type="journal article" date="2019" name="Int. J. Syst. Evol. Microbiol.">
        <title>The Global Catalogue of Microorganisms (GCM) 10K type strain sequencing project: providing services to taxonomists for standard genome sequencing and annotation.</title>
        <authorList>
            <consortium name="The Broad Institute Genomics Platform"/>
            <consortium name="The Broad Institute Genome Sequencing Center for Infectious Disease"/>
            <person name="Wu L."/>
            <person name="Ma J."/>
        </authorList>
    </citation>
    <scope>NUCLEOTIDE SEQUENCE [LARGE SCALE GENOMIC DNA]</scope>
    <source>
        <strain evidence="3">CCUG 55585</strain>
    </source>
</reference>
<accession>A0ABW2YC28</accession>
<organism evidence="2 3">
    <name type="scientific">Lysobacter brunescens</name>
    <dbReference type="NCBI Taxonomy" id="262323"/>
    <lineage>
        <taxon>Bacteria</taxon>
        <taxon>Pseudomonadati</taxon>
        <taxon>Pseudomonadota</taxon>
        <taxon>Gammaproteobacteria</taxon>
        <taxon>Lysobacterales</taxon>
        <taxon>Lysobacteraceae</taxon>
        <taxon>Lysobacter</taxon>
    </lineage>
</organism>
<proteinExistence type="predicted"/>
<evidence type="ECO:0000256" key="1">
    <source>
        <dbReference type="SAM" id="MobiDB-lite"/>
    </source>
</evidence>
<dbReference type="Proteomes" id="UP001597110">
    <property type="component" value="Unassembled WGS sequence"/>
</dbReference>
<comment type="caution">
    <text evidence="2">The sequence shown here is derived from an EMBL/GenBank/DDBJ whole genome shotgun (WGS) entry which is preliminary data.</text>
</comment>
<evidence type="ECO:0000313" key="3">
    <source>
        <dbReference type="Proteomes" id="UP001597110"/>
    </source>
</evidence>
<feature type="compositionally biased region" description="Basic and acidic residues" evidence="1">
    <location>
        <begin position="736"/>
        <end position="759"/>
    </location>
</feature>
<feature type="region of interest" description="Disordered" evidence="1">
    <location>
        <begin position="736"/>
        <end position="770"/>
    </location>
</feature>
<name>A0ABW2YC28_9GAMM</name>
<protein>
    <submittedName>
        <fullName evidence="2">Uncharacterized protein</fullName>
    </submittedName>
</protein>
<feature type="compositionally biased region" description="Basic residues" evidence="1">
    <location>
        <begin position="667"/>
        <end position="676"/>
    </location>
</feature>
<dbReference type="EMBL" id="JBHTIF010000001">
    <property type="protein sequence ID" value="MFD0724433.1"/>
    <property type="molecule type" value="Genomic_DNA"/>
</dbReference>
<sequence length="770" mass="86037">MLLLDSRTREIDGITVFPDHADPEQWYYMPLAPHLTTVRDRTAGVDVPQFLLLGFRGDAGNGGFLNFDVNVGASQSQIDRLAQAIANDENLRNAPRLAPVPLEDGTVRLLMLGKASDSTAAPTGTQDFVLKIDHHAKPALYGNNQAAFSVRLDQDGFSLMRSCLDGEILPVAVIYSLDFLGLRPAYNIRLKVDWDRVQKHMDESFSVGFIFGSSEIGKAVDELVDSRAIVLESDTFVVESDDTKGIIDRRDAALAQVRAMITEAFFNVSLPPWTPEKKPDWERAMDAVGRFAGQQAAHAAGGPAMGLMPSFSYKRMDYTRMDRKSLNVNFSERVAVKKSIHPQGHLAALTKTLRDGGLPLDRFVKQVSLDNDWFQKRRIKGVVRADMAADDIASINLRARYAGKPKNALLTPAAPEASFEWLSELRNGAMVREVEVDYEVTFKSVDTAERPAVLKSKPRMVDVDNLEIMPRELYAIATVPVLAENFPWDRYTSVEVHLRYTDERQRHRAARHVPADRRGDFGQLEDVHARSRAHGIRGAQGIPRQGQPRRGTRLDALRRHPGGGAQSVPDAARGPGGAERELERGVRSLRRLPLRRPGERPARGGIAQLQRGRVVEGVRGRPARPFAQVGVLPGGPALQGRALRRAARVDDQRQPHRAARRREGPPHRHRAPARRLRTQEAPQVHDAPALRGLRGGPRVRGRVRLRERQQPGRVRVRLRRSGAHALRVQGLVPVRERPVEERQLDRDRSDRPGREDSMRRTSCCSSIRAR</sequence>
<gene>
    <name evidence="2" type="ORF">ACFQ0E_02355</name>
</gene>